<evidence type="ECO:0000313" key="2">
    <source>
        <dbReference type="EMBL" id="JAI06274.1"/>
    </source>
</evidence>
<evidence type="ECO:0000256" key="1">
    <source>
        <dbReference type="SAM" id="Phobius"/>
    </source>
</evidence>
<keyword evidence="1" id="KW-0472">Membrane</keyword>
<name>A0A0E9XX57_ANGAN</name>
<keyword evidence="1" id="KW-1133">Transmembrane helix</keyword>
<feature type="transmembrane region" description="Helical" evidence="1">
    <location>
        <begin position="7"/>
        <end position="28"/>
    </location>
</feature>
<reference evidence="2" key="1">
    <citation type="submission" date="2014-11" db="EMBL/GenBank/DDBJ databases">
        <authorList>
            <person name="Amaro Gonzalez C."/>
        </authorList>
    </citation>
    <scope>NUCLEOTIDE SEQUENCE</scope>
</reference>
<proteinExistence type="predicted"/>
<reference evidence="2" key="2">
    <citation type="journal article" date="2015" name="Fish Shellfish Immunol.">
        <title>Early steps in the European eel (Anguilla anguilla)-Vibrio vulnificus interaction in the gills: Role of the RtxA13 toxin.</title>
        <authorList>
            <person name="Callol A."/>
            <person name="Pajuelo D."/>
            <person name="Ebbesson L."/>
            <person name="Teles M."/>
            <person name="MacKenzie S."/>
            <person name="Amaro C."/>
        </authorList>
    </citation>
    <scope>NUCLEOTIDE SEQUENCE</scope>
</reference>
<keyword evidence="1" id="KW-0812">Transmembrane</keyword>
<dbReference type="EMBL" id="GBXM01002304">
    <property type="protein sequence ID" value="JAI06274.1"/>
    <property type="molecule type" value="Transcribed_RNA"/>
</dbReference>
<sequence>MSDSFKTCICLVYFKIFLFFLSILRSLMLS</sequence>
<dbReference type="AlphaFoldDB" id="A0A0E9XX57"/>
<accession>A0A0E9XX57</accession>
<organism evidence="2">
    <name type="scientific">Anguilla anguilla</name>
    <name type="common">European freshwater eel</name>
    <name type="synonym">Muraena anguilla</name>
    <dbReference type="NCBI Taxonomy" id="7936"/>
    <lineage>
        <taxon>Eukaryota</taxon>
        <taxon>Metazoa</taxon>
        <taxon>Chordata</taxon>
        <taxon>Craniata</taxon>
        <taxon>Vertebrata</taxon>
        <taxon>Euteleostomi</taxon>
        <taxon>Actinopterygii</taxon>
        <taxon>Neopterygii</taxon>
        <taxon>Teleostei</taxon>
        <taxon>Anguilliformes</taxon>
        <taxon>Anguillidae</taxon>
        <taxon>Anguilla</taxon>
    </lineage>
</organism>
<protein>
    <submittedName>
        <fullName evidence="2">Uncharacterized protein</fullName>
    </submittedName>
</protein>